<dbReference type="InterPro" id="IPR045199">
    <property type="entry name" value="ATAD2-like"/>
</dbReference>
<evidence type="ECO:0000256" key="2">
    <source>
        <dbReference type="ARBA" id="ARBA00022723"/>
    </source>
</evidence>
<comment type="similarity">
    <text evidence="1">Belongs to the AAA ATPase family.</text>
</comment>
<evidence type="ECO:0000256" key="3">
    <source>
        <dbReference type="ARBA" id="ARBA00022741"/>
    </source>
</evidence>
<dbReference type="FunFam" id="1.10.8.60:FF:000084">
    <property type="entry name" value="p-loop containing nucleoside triphosphate hydrolase superfamily protein"/>
    <property type="match status" value="1"/>
</dbReference>
<dbReference type="GO" id="GO:0005524">
    <property type="term" value="F:ATP binding"/>
    <property type="evidence" value="ECO:0007669"/>
    <property type="project" value="UniProtKB-KW"/>
</dbReference>
<dbReference type="EMBL" id="JABCRI010000001">
    <property type="protein sequence ID" value="KAF8413815.1"/>
    <property type="molecule type" value="Genomic_DNA"/>
</dbReference>
<feature type="domain" description="PHD-type" evidence="9">
    <location>
        <begin position="544"/>
        <end position="661"/>
    </location>
</feature>
<dbReference type="GO" id="GO:0008270">
    <property type="term" value="F:zinc ion binding"/>
    <property type="evidence" value="ECO:0007669"/>
    <property type="project" value="UniProtKB-KW"/>
</dbReference>
<feature type="compositionally biased region" description="Basic and acidic residues" evidence="8">
    <location>
        <begin position="107"/>
        <end position="122"/>
    </location>
</feature>
<dbReference type="Gene3D" id="1.10.8.60">
    <property type="match status" value="1"/>
</dbReference>
<evidence type="ECO:0000256" key="1">
    <source>
        <dbReference type="ARBA" id="ARBA00006914"/>
    </source>
</evidence>
<keyword evidence="11" id="KW-1185">Reference proteome</keyword>
<comment type="caution">
    <text evidence="10">The sequence shown here is derived from an EMBL/GenBank/DDBJ whole genome shotgun (WGS) entry which is preliminary data.</text>
</comment>
<keyword evidence="7" id="KW-0103">Bromodomain</keyword>
<feature type="compositionally biased region" description="Basic residues" evidence="8">
    <location>
        <begin position="13"/>
        <end position="28"/>
    </location>
</feature>
<dbReference type="SMART" id="SM00382">
    <property type="entry name" value="AAA"/>
    <property type="match status" value="1"/>
</dbReference>
<dbReference type="Pfam" id="PF17862">
    <property type="entry name" value="AAA_lid_3"/>
    <property type="match status" value="1"/>
</dbReference>
<feature type="compositionally biased region" description="Basic and acidic residues" evidence="8">
    <location>
        <begin position="168"/>
        <end position="194"/>
    </location>
</feature>
<dbReference type="InterPro" id="IPR003960">
    <property type="entry name" value="ATPase_AAA_CS"/>
</dbReference>
<keyword evidence="6" id="KW-0067">ATP-binding</keyword>
<dbReference type="PROSITE" id="PS00674">
    <property type="entry name" value="AAA"/>
    <property type="match status" value="1"/>
</dbReference>
<dbReference type="Gene3D" id="3.40.50.300">
    <property type="entry name" value="P-loop containing nucleotide triphosphate hydrolases"/>
    <property type="match status" value="1"/>
</dbReference>
<dbReference type="PANTHER" id="PTHR23069">
    <property type="entry name" value="AAA DOMAIN-CONTAINING"/>
    <property type="match status" value="1"/>
</dbReference>
<dbReference type="GO" id="GO:0003682">
    <property type="term" value="F:chromatin binding"/>
    <property type="evidence" value="ECO:0007669"/>
    <property type="project" value="TreeGrafter"/>
</dbReference>
<dbReference type="PROSITE" id="PS51805">
    <property type="entry name" value="EPHD"/>
    <property type="match status" value="1"/>
</dbReference>
<dbReference type="OMA" id="GKLFQGW"/>
<dbReference type="GO" id="GO:0016887">
    <property type="term" value="F:ATP hydrolysis activity"/>
    <property type="evidence" value="ECO:0007669"/>
    <property type="project" value="InterPro"/>
</dbReference>
<dbReference type="Pfam" id="PF00004">
    <property type="entry name" value="AAA"/>
    <property type="match status" value="1"/>
</dbReference>
<dbReference type="GO" id="GO:0005634">
    <property type="term" value="C:nucleus"/>
    <property type="evidence" value="ECO:0007669"/>
    <property type="project" value="TreeGrafter"/>
</dbReference>
<evidence type="ECO:0000313" key="10">
    <source>
        <dbReference type="EMBL" id="KAF8413815.1"/>
    </source>
</evidence>
<dbReference type="GO" id="GO:0006337">
    <property type="term" value="P:nucleosome disassembly"/>
    <property type="evidence" value="ECO:0007669"/>
    <property type="project" value="TreeGrafter"/>
</dbReference>
<feature type="compositionally biased region" description="Polar residues" evidence="8">
    <location>
        <begin position="216"/>
        <end position="225"/>
    </location>
</feature>
<organism evidence="10 11">
    <name type="scientific">Tetracentron sinense</name>
    <name type="common">Spur-leaf</name>
    <dbReference type="NCBI Taxonomy" id="13715"/>
    <lineage>
        <taxon>Eukaryota</taxon>
        <taxon>Viridiplantae</taxon>
        <taxon>Streptophyta</taxon>
        <taxon>Embryophyta</taxon>
        <taxon>Tracheophyta</taxon>
        <taxon>Spermatophyta</taxon>
        <taxon>Magnoliopsida</taxon>
        <taxon>Trochodendrales</taxon>
        <taxon>Trochodendraceae</taxon>
        <taxon>Tetracentron</taxon>
    </lineage>
</organism>
<dbReference type="InterPro" id="IPR013083">
    <property type="entry name" value="Znf_RING/FYVE/PHD"/>
</dbReference>
<evidence type="ECO:0000256" key="8">
    <source>
        <dbReference type="SAM" id="MobiDB-lite"/>
    </source>
</evidence>
<feature type="region of interest" description="Disordered" evidence="8">
    <location>
        <begin position="81"/>
        <end position="234"/>
    </location>
</feature>
<keyword evidence="3" id="KW-0547">Nucleotide-binding</keyword>
<evidence type="ECO:0000256" key="6">
    <source>
        <dbReference type="ARBA" id="ARBA00022840"/>
    </source>
</evidence>
<evidence type="ECO:0000256" key="5">
    <source>
        <dbReference type="ARBA" id="ARBA00022833"/>
    </source>
</evidence>
<dbReference type="InterPro" id="IPR034732">
    <property type="entry name" value="EPHD"/>
</dbReference>
<dbReference type="InterPro" id="IPR027417">
    <property type="entry name" value="P-loop_NTPase"/>
</dbReference>
<dbReference type="InterPro" id="IPR003593">
    <property type="entry name" value="AAA+_ATPase"/>
</dbReference>
<dbReference type="InterPro" id="IPR003959">
    <property type="entry name" value="ATPase_AAA_core"/>
</dbReference>
<evidence type="ECO:0000256" key="4">
    <source>
        <dbReference type="ARBA" id="ARBA00022771"/>
    </source>
</evidence>
<dbReference type="Pfam" id="PF13771">
    <property type="entry name" value="zf-HC5HC2H"/>
    <property type="match status" value="1"/>
</dbReference>
<sequence>MRLPQSATVSPVKGHKRRKISPSLQTRRRASERFRTRKKHKRLDAICEKAFNRNRVVEAVPNEGNVDSELRRSSRIKRAPLLLDASPSPPVRKRLRLDESAASSSKTNERSVDKGKGRDFSEKQSPYSNSGDLEEPGSWRSRLRSRVKSASFEQKENDASPRGKRRLFKESDGFREESKLTNEESHDRKGRLEGSKSPNAKLKRPERAKGLIGPTSGDQATGSSSSKEDGNERNVGDRLLHLGEELLKNAMGGESERIIADGFFTQVVENEERKIETGLQLEEECSGGKDLVTTKQNDMQLEQSDCDKGGGHHEDSIEVIRLPTDQLDGEGCCAGEDVNPDKLDKNPLEDEDAKMVDKSKCFSADTVRKRRIREGRRCGLCGGGADGKPPKRLVQDSAESDCEAYGSSSASEEPNYDIWDGFGDEPGWLGRLLGPIHDRFGIAGVWVHQHCAVWSPEEAQEDQGNLSSHLAQPLLHLDSSPRKSVGPDRAKSVQVDPGVSPFREIRVPSDAAEKGSSEVSPVVVNQLALSGIVWDPLIVQDDSNFNCGLEEDKRSEPCLAPYQRKIASWVLENIEAVRKVLGLSYPGQEVEVYFAGLGCLKNVRAALCRGRALKCSRCGRPRATIGCRVDRCPKTYHLPCARADGCIFDHRKFLIACTDHRHLFQPHGNQYFYHMKKMKARKMKLETRKLSNDASKKDFEAEEKWLENCGEDEEFLKREGKRLHRDILRIAPVYIGGSSSESENLYQGWESVAGLQDVIRCMKEVVILPLLYPEFFSTVGLTPPRGVLLHGYPGTGKTLVVRALVGSCARGDKRIAYFARKGADCLGKYVGDAERQLRLLFQVAEKSQPSIIFFDEIDGLAPCRTRQQDQTHNSVVSTLLALLDGLKSRGSVIVIGATNRPEAVDPALRRPGRFDREIKFPLPSVEDRAAILSLHTQRWPKPVTGSLLKWIARHTAGFAGADLQALCTQAVMIALKRNFALQELLSAAEKKAIEVRRYPLPSFAVEERDWLDALAYVPPPCSRREAGMAANVLVSSPLYTHLIPCLLQPLSLLLVSLYLYEHLWLPPSFSKAAKGIERVIISALEKKNMPSHLWWSRVNDLIQEADIAREIERNLSVAGLVNGAFSFAVSDSLNDDTDDDNKFEPSKMHHAGARTNLLRNMSYSWGKTSRYRVLIAGSPRSGQRHLASCLLHGFVGNTEIQKVNLATILQEGRGDVVQGLTHILLKCASAGSCIIYMPRIDLWAIETHRQVAEMENDSCPKVFISAETAEPPDVLENASQAWNSFVEQVDSMCLSASLMILATSEVPSEVLPLRIRHFFTSDVLNCNLSALSGNTIPRFTVLVDGNFNRDMVINSSAAELSQDLVQQYVQLIHQRNHAGKTCKEYKFCDTIEGNSEVECHDPENGAAYEGNNVAVISGKGASKSDACCNGNQIQKHINGDESCPPTLETIGHQKDEVRLRCSQDSVLRVPPNIRTVKGKSSLLLAISTFGYQILRYPHFSELCWATSKLREGPFTEIIEPWKGWPFNSCIVRPNNSLEKVAARWSSGNIKNKENFCLVRGLIAVGLSAYRGVYSSLREVSFEVRKVLELLVGQINAKIQGGKDRYRFDYLLSQVAYLEDMVNSWAYSLQSIELDSQMPVANPRPTADILDNYHTCEDKLVGSDACNTNVSNKCSHEVEAREESPRRFATKNVGCINLNKRVGCFGLPDSEGRVTISKEGPSQRRVLVPSAPGIHLPISSSVADQLASENASKKQYEKTHHSEPCRSENPITHAVVCGNFGSVKQSNGFAMAESVVPSEDGACSWDQLGGVIVSSSTKASSQCNGLLMAETTLPSDDGIPNPDKPIGDINFPLNKSSSLSVDSGVECIYNCCSECLETIHVLIRKILVHDWELNGNCWTVEDVHDVVTSWSVKLLSSVRKFHASENGSISKFSDKKLRHGFLGKFPGCQEVGNIQHKKASCQCKSSVNKLFMPMECSCHSLSKSFAAKTNSCTDSQCGLDLKFIFRDGVLVPTGPDKDALFHCKFENFCLCSLIELILIIKQPFD</sequence>
<feature type="region of interest" description="Disordered" evidence="8">
    <location>
        <begin position="1"/>
        <end position="42"/>
    </location>
</feature>
<keyword evidence="5" id="KW-0862">Zinc</keyword>
<evidence type="ECO:0000313" key="11">
    <source>
        <dbReference type="Proteomes" id="UP000655225"/>
    </source>
</evidence>
<evidence type="ECO:0000256" key="7">
    <source>
        <dbReference type="ARBA" id="ARBA00023117"/>
    </source>
</evidence>
<dbReference type="Gene3D" id="3.30.40.10">
    <property type="entry name" value="Zinc/RING finger domain, C3HC4 (zinc finger)"/>
    <property type="match status" value="1"/>
</dbReference>
<gene>
    <name evidence="10" type="ORF">HHK36_001808</name>
</gene>
<keyword evidence="2" id="KW-0479">Metal-binding</keyword>
<proteinExistence type="inferred from homology"/>
<dbReference type="OrthoDB" id="5421at2759"/>
<dbReference type="FunFam" id="3.40.50.300:FF:000061">
    <property type="entry name" value="ATPase family, AAA domain-containing 2"/>
    <property type="match status" value="1"/>
</dbReference>
<evidence type="ECO:0000259" key="9">
    <source>
        <dbReference type="PROSITE" id="PS51805"/>
    </source>
</evidence>
<accession>A0A834ZY50</accession>
<keyword evidence="4" id="KW-0863">Zinc-finger</keyword>
<dbReference type="GO" id="GO:0042393">
    <property type="term" value="F:histone binding"/>
    <property type="evidence" value="ECO:0007669"/>
    <property type="project" value="TreeGrafter"/>
</dbReference>
<protein>
    <recommendedName>
        <fullName evidence="9">PHD-type domain-containing protein</fullName>
    </recommendedName>
</protein>
<dbReference type="InterPro" id="IPR041569">
    <property type="entry name" value="AAA_lid_3"/>
</dbReference>
<dbReference type="GO" id="GO:0045815">
    <property type="term" value="P:transcription initiation-coupled chromatin remodeling"/>
    <property type="evidence" value="ECO:0007669"/>
    <property type="project" value="TreeGrafter"/>
</dbReference>
<dbReference type="SUPFAM" id="SSF52540">
    <property type="entry name" value="P-loop containing nucleoside triphosphate hydrolases"/>
    <property type="match status" value="1"/>
</dbReference>
<name>A0A834ZY50_TETSI</name>
<dbReference type="Proteomes" id="UP000655225">
    <property type="component" value="Unassembled WGS sequence"/>
</dbReference>
<reference evidence="10 11" key="1">
    <citation type="submission" date="2020-04" db="EMBL/GenBank/DDBJ databases">
        <title>Plant Genome Project.</title>
        <authorList>
            <person name="Zhang R.-G."/>
        </authorList>
    </citation>
    <scope>NUCLEOTIDE SEQUENCE [LARGE SCALE GENOMIC DNA]</scope>
    <source>
        <strain evidence="10">YNK0</strain>
        <tissue evidence="10">Leaf</tissue>
    </source>
</reference>
<dbReference type="PANTHER" id="PTHR23069:SF7">
    <property type="entry name" value="P-LOOP CONTAINING NUCLEOSIDE TRIPHOSPHATE HYDROLASES SUPERFAMILY PROTEIN"/>
    <property type="match status" value="1"/>
</dbReference>
<dbReference type="GO" id="GO:0006334">
    <property type="term" value="P:nucleosome assembly"/>
    <property type="evidence" value="ECO:0007669"/>
    <property type="project" value="TreeGrafter"/>
</dbReference>